<dbReference type="AlphaFoldDB" id="A0A1I3SN76"/>
<keyword evidence="2" id="KW-1185">Reference proteome</keyword>
<evidence type="ECO:0000313" key="2">
    <source>
        <dbReference type="Proteomes" id="UP000198915"/>
    </source>
</evidence>
<dbReference type="STRING" id="1884381.SAMN05518846_104208"/>
<organism evidence="1 2">
    <name type="scientific">Brevibacillus centrosporus</name>
    <dbReference type="NCBI Taxonomy" id="54910"/>
    <lineage>
        <taxon>Bacteria</taxon>
        <taxon>Bacillati</taxon>
        <taxon>Bacillota</taxon>
        <taxon>Bacilli</taxon>
        <taxon>Bacillales</taxon>
        <taxon>Paenibacillaceae</taxon>
        <taxon>Brevibacillus</taxon>
    </lineage>
</organism>
<gene>
    <name evidence="1" type="ORF">SAMN05518846_104208</name>
</gene>
<reference evidence="2" key="1">
    <citation type="submission" date="2016-10" db="EMBL/GenBank/DDBJ databases">
        <authorList>
            <person name="Varghese N."/>
            <person name="Submissions S."/>
        </authorList>
    </citation>
    <scope>NUCLEOTIDE SEQUENCE [LARGE SCALE GENOMIC DNA]</scope>
    <source>
        <strain evidence="2">OK042</strain>
    </source>
</reference>
<proteinExistence type="predicted"/>
<sequence>MPTYYYFSCQKCRTRGGVFGEQAWGWGNFDMIESFKYLAHHIHTCGEDSIRVISEEEDHYIDQLHTEYNHFLEETKHIFPHSKDWAFLVNWKDLSVDDLKEKWVEENRIGYEDERTKVTGVLEQYELIQADDGHPRYHGYVMPKEGERVAVIGSARQLPLVGRSYIIIGVGREHAELGNVLEIHKIIPDS</sequence>
<protein>
    <submittedName>
        <fullName evidence="1">Uncharacterized protein</fullName>
    </submittedName>
</protein>
<dbReference type="Proteomes" id="UP000198915">
    <property type="component" value="Unassembled WGS sequence"/>
</dbReference>
<name>A0A1I3SN76_9BACL</name>
<dbReference type="EMBL" id="FORT01000004">
    <property type="protein sequence ID" value="SFJ59179.1"/>
    <property type="molecule type" value="Genomic_DNA"/>
</dbReference>
<evidence type="ECO:0000313" key="1">
    <source>
        <dbReference type="EMBL" id="SFJ59179.1"/>
    </source>
</evidence>
<accession>A0A1I3SN76</accession>